<reference evidence="8" key="1">
    <citation type="submission" date="2023-10" db="EMBL/GenBank/DDBJ databases">
        <authorList>
            <person name="Noh H."/>
        </authorList>
    </citation>
    <scope>NUCLEOTIDE SEQUENCE</scope>
    <source>
        <strain evidence="8">DUCC4014</strain>
    </source>
</reference>
<dbReference type="InterPro" id="IPR006636">
    <property type="entry name" value="STI1_HS-bd"/>
</dbReference>
<name>A0AAF0Y2H4_9TREE</name>
<dbReference type="InterPro" id="IPR029071">
    <property type="entry name" value="Ubiquitin-like_domsf"/>
</dbReference>
<dbReference type="InterPro" id="IPR009060">
    <property type="entry name" value="UBA-like_sf"/>
</dbReference>
<dbReference type="PANTHER" id="PTHR10621">
    <property type="entry name" value="UV EXCISION REPAIR PROTEIN RAD23"/>
    <property type="match status" value="1"/>
</dbReference>
<dbReference type="PANTHER" id="PTHR10621:SF0">
    <property type="entry name" value="UV EXCISION REPAIR PROTEIN RAD23"/>
    <property type="match status" value="1"/>
</dbReference>
<dbReference type="SMART" id="SM00213">
    <property type="entry name" value="UBQ"/>
    <property type="match status" value="1"/>
</dbReference>
<dbReference type="AlphaFoldDB" id="A0AAF0Y2H4"/>
<feature type="domain" description="Ubiquitin-like" evidence="7">
    <location>
        <begin position="2"/>
        <end position="77"/>
    </location>
</feature>
<comment type="function">
    <text evidence="5">Multiubiquitin chain receptor involved in modulation of proteasomal degradation. Involved in nucleotide excision repair.</text>
</comment>
<accession>A0AAF0Y2H4</accession>
<dbReference type="InterPro" id="IPR000626">
    <property type="entry name" value="Ubiquitin-like_dom"/>
</dbReference>
<sequence>MTKITFKTVQNKLFTVDAEASETVADLKHKIQESQTFPAENQKLIYSGKILKDDATVGELKIKEKDFLVVMVSKPKPAPAAAAASSSSATAPAAATPAPAAEAAPAAPAPAAEPAAPAAAAPAATEAAAEATPAEGAAAYGSSFLTGSALQGAIDGIVEMGFERDQVVRALRASFNNPDRAVEYLMSGNIPETEPAAPAPAAAAPRAPAAAAPAAAPAAPAVPAAAAAAAPAAAAAATTSSGAGADNLFAAAEAAMNRDRGIPAGAAAGVPGGAGGPDAESLNAIANSPQIQRIRQAVQENPALIQPLLQQIAASNPALAQVINQNPQALYDLLGLSDDDLEGGEDYGGPQVMQVDLTHDEAAAVERLEQLGFDRQVVLQAYLLCDRNEELAANFLFESAEEDEQMGP</sequence>
<dbReference type="EMBL" id="CP086715">
    <property type="protein sequence ID" value="WOO78817.1"/>
    <property type="molecule type" value="Genomic_DNA"/>
</dbReference>
<dbReference type="InterPro" id="IPR004806">
    <property type="entry name" value="Rad23"/>
</dbReference>
<dbReference type="PRINTS" id="PR01839">
    <property type="entry name" value="RAD23PROTEIN"/>
</dbReference>
<evidence type="ECO:0000259" key="6">
    <source>
        <dbReference type="PROSITE" id="PS50030"/>
    </source>
</evidence>
<dbReference type="Proteomes" id="UP000827549">
    <property type="component" value="Chromosome 2"/>
</dbReference>
<evidence type="ECO:0000256" key="3">
    <source>
        <dbReference type="ARBA" id="ARBA00023204"/>
    </source>
</evidence>
<dbReference type="Pfam" id="PF09280">
    <property type="entry name" value="XPC-binding"/>
    <property type="match status" value="1"/>
</dbReference>
<dbReference type="SMART" id="SM00727">
    <property type="entry name" value="STI1"/>
    <property type="match status" value="1"/>
</dbReference>
<evidence type="ECO:0000256" key="2">
    <source>
        <dbReference type="ARBA" id="ARBA00022763"/>
    </source>
</evidence>
<keyword evidence="3 5" id="KW-0234">DNA repair</keyword>
<evidence type="ECO:0000313" key="9">
    <source>
        <dbReference type="Proteomes" id="UP000827549"/>
    </source>
</evidence>
<evidence type="ECO:0000256" key="1">
    <source>
        <dbReference type="ARBA" id="ARBA00022737"/>
    </source>
</evidence>
<keyword evidence="1" id="KW-0677">Repeat</keyword>
<dbReference type="GO" id="GO:0003684">
    <property type="term" value="F:damaged DNA binding"/>
    <property type="evidence" value="ECO:0007669"/>
    <property type="project" value="UniProtKB-UniRule"/>
</dbReference>
<dbReference type="Pfam" id="PF00240">
    <property type="entry name" value="ubiquitin"/>
    <property type="match status" value="1"/>
</dbReference>
<dbReference type="SMART" id="SM00165">
    <property type="entry name" value="UBA"/>
    <property type="match status" value="2"/>
</dbReference>
<dbReference type="PROSITE" id="PS50053">
    <property type="entry name" value="UBIQUITIN_2"/>
    <property type="match status" value="1"/>
</dbReference>
<dbReference type="CDD" id="cd14280">
    <property type="entry name" value="UBA1_Rad23_like"/>
    <property type="match status" value="1"/>
</dbReference>
<dbReference type="InterPro" id="IPR015940">
    <property type="entry name" value="UBA"/>
</dbReference>
<proteinExistence type="inferred from homology"/>
<gene>
    <name evidence="8" type="primary">rhp23</name>
    <name evidence="8" type="ORF">LOC62_02G002355</name>
</gene>
<evidence type="ECO:0000259" key="7">
    <source>
        <dbReference type="PROSITE" id="PS50053"/>
    </source>
</evidence>
<dbReference type="GO" id="GO:0031593">
    <property type="term" value="F:polyubiquitin modification-dependent protein binding"/>
    <property type="evidence" value="ECO:0007669"/>
    <property type="project" value="UniProtKB-UniRule"/>
</dbReference>
<keyword evidence="2 5" id="KW-0227">DNA damage</keyword>
<dbReference type="GO" id="GO:0043161">
    <property type="term" value="P:proteasome-mediated ubiquitin-dependent protein catabolic process"/>
    <property type="evidence" value="ECO:0007669"/>
    <property type="project" value="UniProtKB-UniRule"/>
</dbReference>
<dbReference type="GeneID" id="87805603"/>
<evidence type="ECO:0000256" key="4">
    <source>
        <dbReference type="ARBA" id="ARBA00023242"/>
    </source>
</evidence>
<dbReference type="NCBIfam" id="TIGR00601">
    <property type="entry name" value="rad23"/>
    <property type="match status" value="1"/>
</dbReference>
<dbReference type="SUPFAM" id="SSF101238">
    <property type="entry name" value="XPC-binding domain"/>
    <property type="match status" value="1"/>
</dbReference>
<dbReference type="Gene3D" id="1.10.8.10">
    <property type="entry name" value="DNA helicase RuvA subunit, C-terminal domain"/>
    <property type="match status" value="2"/>
</dbReference>
<feature type="domain" description="UBA" evidence="6">
    <location>
        <begin position="358"/>
        <end position="399"/>
    </location>
</feature>
<keyword evidence="4 5" id="KW-0539">Nucleus</keyword>
<dbReference type="GO" id="GO:0005829">
    <property type="term" value="C:cytosol"/>
    <property type="evidence" value="ECO:0007669"/>
    <property type="project" value="TreeGrafter"/>
</dbReference>
<dbReference type="GO" id="GO:0043130">
    <property type="term" value="F:ubiquitin binding"/>
    <property type="evidence" value="ECO:0007669"/>
    <property type="project" value="UniProtKB-UniRule"/>
</dbReference>
<dbReference type="SUPFAM" id="SSF46934">
    <property type="entry name" value="UBA-like"/>
    <property type="match status" value="2"/>
</dbReference>
<comment type="similarity">
    <text evidence="5">Belongs to the RAD23 family.</text>
</comment>
<evidence type="ECO:0000313" key="8">
    <source>
        <dbReference type="EMBL" id="WOO78817.1"/>
    </source>
</evidence>
<dbReference type="PROSITE" id="PS50030">
    <property type="entry name" value="UBA"/>
    <property type="match status" value="2"/>
</dbReference>
<dbReference type="GO" id="GO:0005654">
    <property type="term" value="C:nucleoplasm"/>
    <property type="evidence" value="ECO:0007669"/>
    <property type="project" value="TreeGrafter"/>
</dbReference>
<dbReference type="Gene3D" id="3.10.20.90">
    <property type="entry name" value="Phosphatidylinositol 3-kinase Catalytic Subunit, Chain A, domain 1"/>
    <property type="match status" value="1"/>
</dbReference>
<dbReference type="FunFam" id="3.10.20.90:FF:000254">
    <property type="entry name" value="UV excision repair protein Rad23"/>
    <property type="match status" value="1"/>
</dbReference>
<dbReference type="Gene3D" id="1.10.10.540">
    <property type="entry name" value="XPC-binding domain"/>
    <property type="match status" value="1"/>
</dbReference>
<dbReference type="InterPro" id="IPR015360">
    <property type="entry name" value="XPC-bd"/>
</dbReference>
<dbReference type="FunFam" id="1.10.8.10:FF:000003">
    <property type="entry name" value="UV excision repair protein RAD23 homolog"/>
    <property type="match status" value="1"/>
</dbReference>
<dbReference type="GO" id="GO:0006289">
    <property type="term" value="P:nucleotide-excision repair"/>
    <property type="evidence" value="ECO:0007669"/>
    <property type="project" value="UniProtKB-UniRule"/>
</dbReference>
<keyword evidence="9" id="KW-1185">Reference proteome</keyword>
<feature type="domain" description="UBA" evidence="6">
    <location>
        <begin position="148"/>
        <end position="188"/>
    </location>
</feature>
<organism evidence="8 9">
    <name type="scientific">Vanrija pseudolonga</name>
    <dbReference type="NCBI Taxonomy" id="143232"/>
    <lineage>
        <taxon>Eukaryota</taxon>
        <taxon>Fungi</taxon>
        <taxon>Dikarya</taxon>
        <taxon>Basidiomycota</taxon>
        <taxon>Agaricomycotina</taxon>
        <taxon>Tremellomycetes</taxon>
        <taxon>Trichosporonales</taxon>
        <taxon>Trichosporonaceae</taxon>
        <taxon>Vanrija</taxon>
    </lineage>
</organism>
<dbReference type="Pfam" id="PF00627">
    <property type="entry name" value="UBA"/>
    <property type="match status" value="2"/>
</dbReference>
<dbReference type="InterPro" id="IPR036353">
    <property type="entry name" value="XPC-bd_sf"/>
</dbReference>
<dbReference type="CDD" id="cd14281">
    <property type="entry name" value="UBA2_Rad23_like"/>
    <property type="match status" value="1"/>
</dbReference>
<dbReference type="RefSeq" id="XP_062624849.1">
    <property type="nucleotide sequence ID" value="XM_062768865.1"/>
</dbReference>
<dbReference type="FunFam" id="1.10.8.10:FF:000002">
    <property type="entry name" value="UV excision repair protein RAD23 homolog"/>
    <property type="match status" value="1"/>
</dbReference>
<dbReference type="CDD" id="cd01805">
    <property type="entry name" value="Ubl_Rad23"/>
    <property type="match status" value="1"/>
</dbReference>
<dbReference type="SUPFAM" id="SSF54236">
    <property type="entry name" value="Ubiquitin-like"/>
    <property type="match status" value="1"/>
</dbReference>
<keyword evidence="5" id="KW-0963">Cytoplasm</keyword>
<protein>
    <recommendedName>
        <fullName evidence="5">UV excision repair protein RAD23</fullName>
    </recommendedName>
</protein>
<comment type="subcellular location">
    <subcellularLocation>
        <location evidence="5">Nucleus</location>
    </subcellularLocation>
    <subcellularLocation>
        <location evidence="5">Cytoplasm</location>
    </subcellularLocation>
</comment>
<evidence type="ECO:0000256" key="5">
    <source>
        <dbReference type="RuleBase" id="RU367049"/>
    </source>
</evidence>
<dbReference type="GO" id="GO:0070628">
    <property type="term" value="F:proteasome binding"/>
    <property type="evidence" value="ECO:0007669"/>
    <property type="project" value="TreeGrafter"/>
</dbReference>